<keyword evidence="2" id="KW-1185">Reference proteome</keyword>
<accession>A0ABV4QSS5</accession>
<dbReference type="Proteomes" id="UP001569904">
    <property type="component" value="Unassembled WGS sequence"/>
</dbReference>
<protein>
    <submittedName>
        <fullName evidence="1">Uncharacterized protein</fullName>
    </submittedName>
</protein>
<sequence>MSRSEAYTQRIRTRPYGPRELALDGVAAWFHGPFAVLTFTDSGTALTVRADLDAPSLGLDLLQFFTSVGNATAACLPRPERLVGGQLIGDDVPVLVHRFAVRPSAEGVSLSLRTSRLVVDVRLSTSDAERLAGEIRRWASAP</sequence>
<proteinExistence type="predicted"/>
<dbReference type="RefSeq" id="WP_371939961.1">
    <property type="nucleotide sequence ID" value="NZ_JAXCEH010000003.1"/>
</dbReference>
<evidence type="ECO:0000313" key="2">
    <source>
        <dbReference type="Proteomes" id="UP001569904"/>
    </source>
</evidence>
<evidence type="ECO:0000313" key="1">
    <source>
        <dbReference type="EMBL" id="MFA1553569.1"/>
    </source>
</evidence>
<dbReference type="EMBL" id="JAXCEH010000003">
    <property type="protein sequence ID" value="MFA1553569.1"/>
    <property type="molecule type" value="Genomic_DNA"/>
</dbReference>
<gene>
    <name evidence="1" type="ORF">SM436_07685</name>
</gene>
<organism evidence="1 2">
    <name type="scientific">Actinomadura chokoriensis</name>
    <dbReference type="NCBI Taxonomy" id="454156"/>
    <lineage>
        <taxon>Bacteria</taxon>
        <taxon>Bacillati</taxon>
        <taxon>Actinomycetota</taxon>
        <taxon>Actinomycetes</taxon>
        <taxon>Streptosporangiales</taxon>
        <taxon>Thermomonosporaceae</taxon>
        <taxon>Actinomadura</taxon>
    </lineage>
</organism>
<name>A0ABV4QSS5_9ACTN</name>
<reference evidence="1 2" key="1">
    <citation type="submission" date="2023-11" db="EMBL/GenBank/DDBJ databases">
        <title>Actinomadura monticuli sp. nov., isolated from volcanic ash.</title>
        <authorList>
            <person name="Lee S.D."/>
            <person name="Yang H."/>
            <person name="Kim I.S."/>
        </authorList>
    </citation>
    <scope>NUCLEOTIDE SEQUENCE [LARGE SCALE GENOMIC DNA]</scope>
    <source>
        <strain evidence="1 2">DSM 45346</strain>
    </source>
</reference>
<comment type="caution">
    <text evidence="1">The sequence shown here is derived from an EMBL/GenBank/DDBJ whole genome shotgun (WGS) entry which is preliminary data.</text>
</comment>